<evidence type="ECO:0000313" key="14">
    <source>
        <dbReference type="EMBL" id="CAB4948364.1"/>
    </source>
</evidence>
<dbReference type="PANTHER" id="PTHR30572:SF4">
    <property type="entry name" value="ABC TRANSPORTER PERMEASE YTRF"/>
    <property type="match status" value="1"/>
</dbReference>
<evidence type="ECO:0000313" key="10">
    <source>
        <dbReference type="EMBL" id="CAB4365021.1"/>
    </source>
</evidence>
<comment type="subcellular location">
    <subcellularLocation>
        <location evidence="1">Cell membrane</location>
        <topology evidence="1">Multi-pass membrane protein</topology>
    </subcellularLocation>
</comment>
<dbReference type="AlphaFoldDB" id="A0A6J7MXG8"/>
<evidence type="ECO:0000313" key="12">
    <source>
        <dbReference type="EMBL" id="CAB4816240.1"/>
    </source>
</evidence>
<evidence type="ECO:0000313" key="13">
    <source>
        <dbReference type="EMBL" id="CAB4850069.1"/>
    </source>
</evidence>
<feature type="transmembrane region" description="Helical" evidence="7">
    <location>
        <begin position="278"/>
        <end position="303"/>
    </location>
</feature>
<dbReference type="InterPro" id="IPR050250">
    <property type="entry name" value="Macrolide_Exporter_MacB"/>
</dbReference>
<organism evidence="15">
    <name type="scientific">freshwater metagenome</name>
    <dbReference type="NCBI Taxonomy" id="449393"/>
    <lineage>
        <taxon>unclassified sequences</taxon>
        <taxon>metagenomes</taxon>
        <taxon>ecological metagenomes</taxon>
    </lineage>
</organism>
<dbReference type="InterPro" id="IPR003838">
    <property type="entry name" value="ABC3_permease_C"/>
</dbReference>
<dbReference type="EMBL" id="CAESGF010000022">
    <property type="protein sequence ID" value="CAB4365021.1"/>
    <property type="molecule type" value="Genomic_DNA"/>
</dbReference>
<protein>
    <submittedName>
        <fullName evidence="15">Unannotated protein</fullName>
    </submittedName>
</protein>
<dbReference type="EMBL" id="CAFBOL010000016">
    <property type="protein sequence ID" value="CAB4982464.1"/>
    <property type="molecule type" value="Genomic_DNA"/>
</dbReference>
<evidence type="ECO:0000256" key="6">
    <source>
        <dbReference type="ARBA" id="ARBA00038076"/>
    </source>
</evidence>
<dbReference type="InterPro" id="IPR025857">
    <property type="entry name" value="MacB_PCD"/>
</dbReference>
<evidence type="ECO:0000256" key="1">
    <source>
        <dbReference type="ARBA" id="ARBA00004651"/>
    </source>
</evidence>
<evidence type="ECO:0000259" key="9">
    <source>
        <dbReference type="Pfam" id="PF12704"/>
    </source>
</evidence>
<gene>
    <name evidence="11" type="ORF">UFOPK2656_02683</name>
    <name evidence="12" type="ORF">UFOPK3099_01091</name>
    <name evidence="13" type="ORF">UFOPK3267_01068</name>
    <name evidence="14" type="ORF">UFOPK3651_02677</name>
    <name evidence="15" type="ORF">UFOPK3931_00893</name>
    <name evidence="10" type="ORF">UFOPK4189_02780</name>
</gene>
<evidence type="ECO:0000259" key="8">
    <source>
        <dbReference type="Pfam" id="PF02687"/>
    </source>
</evidence>
<dbReference type="GO" id="GO:0022857">
    <property type="term" value="F:transmembrane transporter activity"/>
    <property type="evidence" value="ECO:0007669"/>
    <property type="project" value="TreeGrafter"/>
</dbReference>
<evidence type="ECO:0000313" key="11">
    <source>
        <dbReference type="EMBL" id="CAB4737959.1"/>
    </source>
</evidence>
<evidence type="ECO:0000256" key="4">
    <source>
        <dbReference type="ARBA" id="ARBA00022989"/>
    </source>
</evidence>
<dbReference type="PANTHER" id="PTHR30572">
    <property type="entry name" value="MEMBRANE COMPONENT OF TRANSPORTER-RELATED"/>
    <property type="match status" value="1"/>
</dbReference>
<keyword evidence="4 7" id="KW-1133">Transmembrane helix</keyword>
<accession>A0A6J7MXG8</accession>
<dbReference type="EMBL" id="CAEZYF010000021">
    <property type="protein sequence ID" value="CAB4737959.1"/>
    <property type="molecule type" value="Genomic_DNA"/>
</dbReference>
<evidence type="ECO:0000256" key="7">
    <source>
        <dbReference type="SAM" id="Phobius"/>
    </source>
</evidence>
<keyword evidence="2" id="KW-1003">Cell membrane</keyword>
<keyword evidence="5 7" id="KW-0472">Membrane</keyword>
<sequence>MSVERSRLTWRDTISEAVAAITQRPVRTLLTALGTILGVGAFVATSGLAETARAQVSSRFDALKATEVRIQDAAPDGTNPFPDDVAARLERLNGINHAGLYYTVADSGSLQPRTTAARPVNSGAAVPVIAAQPGAILAALPVLQVGRIYDDFHETRGERVALIGRAAAAQLGVARVDNQPVVFIGDIAYTIIGIIDDVQRNPDLLLSIVIPASAAERDLQASGANYLVLIDTAPGAAQLAGRQAPLALRPDHPERLQALVPPDPKRLRNQISGDVTSLFLALSGLALLIGTVAIANATLLNVIERRAEIGLRRAFGAKRSHIRRQITIEAALVGTAAGITGASLGLLGVVATAASRGWTTTINPTTILAAPLIGLVTGTIAGLIPAIRASRTPPAETLRA</sequence>
<evidence type="ECO:0000256" key="3">
    <source>
        <dbReference type="ARBA" id="ARBA00022692"/>
    </source>
</evidence>
<feature type="transmembrane region" description="Helical" evidence="7">
    <location>
        <begin position="328"/>
        <end position="354"/>
    </location>
</feature>
<proteinExistence type="inferred from homology"/>
<feature type="domain" description="MacB-like periplasmic core" evidence="9">
    <location>
        <begin position="28"/>
        <end position="237"/>
    </location>
</feature>
<comment type="similarity">
    <text evidence="6">Belongs to the ABC-4 integral membrane protein family.</text>
</comment>
<evidence type="ECO:0000256" key="2">
    <source>
        <dbReference type="ARBA" id="ARBA00022475"/>
    </source>
</evidence>
<dbReference type="EMBL" id="CAFBMT010000019">
    <property type="protein sequence ID" value="CAB4948364.1"/>
    <property type="molecule type" value="Genomic_DNA"/>
</dbReference>
<reference evidence="15" key="1">
    <citation type="submission" date="2020-05" db="EMBL/GenBank/DDBJ databases">
        <authorList>
            <person name="Chiriac C."/>
            <person name="Salcher M."/>
            <person name="Ghai R."/>
            <person name="Kavagutti S V."/>
        </authorList>
    </citation>
    <scope>NUCLEOTIDE SEQUENCE</scope>
</reference>
<evidence type="ECO:0000313" key="15">
    <source>
        <dbReference type="EMBL" id="CAB4982464.1"/>
    </source>
</evidence>
<feature type="domain" description="ABC3 transporter permease C-terminal" evidence="8">
    <location>
        <begin position="281"/>
        <end position="394"/>
    </location>
</feature>
<dbReference type="EMBL" id="CAFBIY010000046">
    <property type="protein sequence ID" value="CAB4850069.1"/>
    <property type="molecule type" value="Genomic_DNA"/>
</dbReference>
<dbReference type="Pfam" id="PF12704">
    <property type="entry name" value="MacB_PCD"/>
    <property type="match status" value="1"/>
</dbReference>
<keyword evidence="3 7" id="KW-0812">Transmembrane</keyword>
<name>A0A6J7MXG8_9ZZZZ</name>
<dbReference type="Pfam" id="PF02687">
    <property type="entry name" value="FtsX"/>
    <property type="match status" value="1"/>
</dbReference>
<evidence type="ECO:0000256" key="5">
    <source>
        <dbReference type="ARBA" id="ARBA00023136"/>
    </source>
</evidence>
<dbReference type="EMBL" id="CAFAAV010000068">
    <property type="protein sequence ID" value="CAB4816240.1"/>
    <property type="molecule type" value="Genomic_DNA"/>
</dbReference>
<dbReference type="GO" id="GO:0005886">
    <property type="term" value="C:plasma membrane"/>
    <property type="evidence" value="ECO:0007669"/>
    <property type="project" value="UniProtKB-SubCell"/>
</dbReference>
<feature type="transmembrane region" description="Helical" evidence="7">
    <location>
        <begin position="366"/>
        <end position="387"/>
    </location>
</feature>